<reference evidence="1" key="1">
    <citation type="submission" date="2025-08" db="UniProtKB">
        <authorList>
            <consortium name="Ensembl"/>
        </authorList>
    </citation>
    <scope>IDENTIFICATION</scope>
</reference>
<dbReference type="Ensembl" id="ENSPCET00000012605.1">
    <property type="protein sequence ID" value="ENSPCEP00000012178.1"/>
    <property type="gene ID" value="ENSPCEG00000009691.1"/>
</dbReference>
<accession>A0A8C8S058</accession>
<dbReference type="Proteomes" id="UP000694393">
    <property type="component" value="Unplaced"/>
</dbReference>
<keyword evidence="2" id="KW-1185">Reference proteome</keyword>
<evidence type="ECO:0000313" key="1">
    <source>
        <dbReference type="Ensembl" id="ENSPCEP00000012178.1"/>
    </source>
</evidence>
<dbReference type="AlphaFoldDB" id="A0A8C8S058"/>
<evidence type="ECO:0000313" key="2">
    <source>
        <dbReference type="Proteomes" id="UP000694393"/>
    </source>
</evidence>
<evidence type="ECO:0008006" key="3">
    <source>
        <dbReference type="Google" id="ProtNLM"/>
    </source>
</evidence>
<reference evidence="1" key="2">
    <citation type="submission" date="2025-09" db="UniProtKB">
        <authorList>
            <consortium name="Ensembl"/>
        </authorList>
    </citation>
    <scope>IDENTIFICATION</scope>
</reference>
<organism evidence="1 2">
    <name type="scientific">Pelusios castaneus</name>
    <name type="common">West African mud turtle</name>
    <dbReference type="NCBI Taxonomy" id="367368"/>
    <lineage>
        <taxon>Eukaryota</taxon>
        <taxon>Metazoa</taxon>
        <taxon>Chordata</taxon>
        <taxon>Craniata</taxon>
        <taxon>Vertebrata</taxon>
        <taxon>Euteleostomi</taxon>
        <taxon>Archelosauria</taxon>
        <taxon>Testudinata</taxon>
        <taxon>Testudines</taxon>
        <taxon>Pleurodira</taxon>
        <taxon>Pelomedusidae</taxon>
        <taxon>Pelusios</taxon>
    </lineage>
</organism>
<sequence length="77" mass="8435">QPPTSTPFKDHTALDKTNTTGVDLNKVIPDIIHPRTQKLIPPGTQVQLPKGCYGRVAIVLGWNYVWECRHTGRGGGS</sequence>
<dbReference type="InterPro" id="IPR036157">
    <property type="entry name" value="dUTPase-like_sf"/>
</dbReference>
<protein>
    <recommendedName>
        <fullName evidence="3">Deoxyuridine 5'-triphosphate nucleotidohydrolase</fullName>
    </recommendedName>
</protein>
<name>A0A8C8S058_9SAUR</name>
<proteinExistence type="predicted"/>
<dbReference type="SUPFAM" id="SSF51283">
    <property type="entry name" value="dUTPase-like"/>
    <property type="match status" value="1"/>
</dbReference>